<dbReference type="CDD" id="cd00316">
    <property type="entry name" value="Oxidoreductase_nitrogenase"/>
    <property type="match status" value="1"/>
</dbReference>
<proteinExistence type="predicted"/>
<dbReference type="GO" id="GO:0016163">
    <property type="term" value="F:nitrogenase activity"/>
    <property type="evidence" value="ECO:0007669"/>
    <property type="project" value="InterPro"/>
</dbReference>
<dbReference type="Proteomes" id="UP000280586">
    <property type="component" value="Chromosome"/>
</dbReference>
<feature type="domain" description="Nitrogenase/oxidoreductase component 1" evidence="2">
    <location>
        <begin position="36"/>
        <end position="397"/>
    </location>
</feature>
<gene>
    <name evidence="3" type="ORF">CP523_11335</name>
    <name evidence="4" type="ORF">NH397_03690</name>
</gene>
<sequence>MINSVEIINKLSKLSDIDNIKDVKSLTSASFPGPHCPLFGSALLLKEIKDAVFVVIGTDECSYYTKQMTMRSEMYGGIDGRCVSIILSQHDVTFGCQKKIEVAFKELIEDYNPKAVFLITTCVVELIGDDVESLGDVLGEEYGIPVVTVHTEHFKSENHIIGLERTLSSCIGIMEKQIRSEKVSVNIIGQRSGKFEESELGKILIESNIDINLMLPGCNVEDIRKAPQAHINIVTNSIGLPLARKMKSKFKIPYILFEKFTNPESILSTYKNLFDTLELELPNEITELYKKANDIVEYGKEVLNGAKYIYGNTPLQCFEVNAFMTKLGMIPQLIQVSYMTEEDNQYINSILNTTNPYVCKSANIAPLQGIYDVLKPDLYLGHEYATRLAKKGIAIVRSDMASAMVGMEVVLFFVDELIRAYKEAKEYQGGIVNEFM</sequence>
<dbReference type="Gene3D" id="3.40.50.12380">
    <property type="entry name" value="Nitrogenase MoFe cofactor biosynthesis protein NifE, C-terminal"/>
    <property type="match status" value="1"/>
</dbReference>
<accession>A0A9N7JNS2</accession>
<name>A0A9N7JNS2_CLOSE</name>
<keyword evidence="1" id="KW-0535">Nitrogen fixation</keyword>
<dbReference type="GeneID" id="303561276"/>
<dbReference type="InterPro" id="IPR000318">
    <property type="entry name" value="Nase_comp1_CS"/>
</dbReference>
<dbReference type="EMBL" id="CP099799">
    <property type="protein sequence ID" value="USS01552.1"/>
    <property type="molecule type" value="Genomic_DNA"/>
</dbReference>
<evidence type="ECO:0000256" key="1">
    <source>
        <dbReference type="ARBA" id="ARBA00023231"/>
    </source>
</evidence>
<reference evidence="4" key="2">
    <citation type="submission" date="2022-06" db="EMBL/GenBank/DDBJ databases">
        <authorList>
            <person name="Holder M.E."/>
            <person name="Ajami N.J."/>
            <person name="Petrosino J.F."/>
        </authorList>
    </citation>
    <scope>NUCLEOTIDE SEQUENCE</scope>
    <source>
        <strain evidence="4">RMA 8861</strain>
    </source>
</reference>
<dbReference type="KEGG" id="csep:CP523_11335"/>
<dbReference type="OrthoDB" id="495776at2"/>
<dbReference type="Gene3D" id="3.40.50.1980">
    <property type="entry name" value="Nitrogenase molybdenum iron protein domain"/>
    <property type="match status" value="1"/>
</dbReference>
<evidence type="ECO:0000313" key="4">
    <source>
        <dbReference type="EMBL" id="USS01552.1"/>
    </source>
</evidence>
<dbReference type="Pfam" id="PF00148">
    <property type="entry name" value="Oxidored_nitro"/>
    <property type="match status" value="1"/>
</dbReference>
<dbReference type="Proteomes" id="UP001055437">
    <property type="component" value="Chromosome"/>
</dbReference>
<evidence type="ECO:0000313" key="5">
    <source>
        <dbReference type="Proteomes" id="UP000280586"/>
    </source>
</evidence>
<keyword evidence="6" id="KW-1185">Reference proteome</keyword>
<dbReference type="PANTHER" id="PTHR42956:SF1">
    <property type="entry name" value="NITROGENASE IRON-MOLYBDENUM COFACTOR BIOSYNTHESIS PROTEIN NIFE"/>
    <property type="match status" value="1"/>
</dbReference>
<evidence type="ECO:0000313" key="6">
    <source>
        <dbReference type="Proteomes" id="UP001055437"/>
    </source>
</evidence>
<dbReference type="RefSeq" id="WP_066673249.1">
    <property type="nucleotide sequence ID" value="NZ_CABMIZ010000001.1"/>
</dbReference>
<dbReference type="InterPro" id="IPR049939">
    <property type="entry name" value="NifE-like"/>
</dbReference>
<organism evidence="3 5">
    <name type="scientific">Clostridium septicum</name>
    <dbReference type="NCBI Taxonomy" id="1504"/>
    <lineage>
        <taxon>Bacteria</taxon>
        <taxon>Bacillati</taxon>
        <taxon>Bacillota</taxon>
        <taxon>Clostridia</taxon>
        <taxon>Eubacteriales</taxon>
        <taxon>Clostridiaceae</taxon>
        <taxon>Clostridium</taxon>
    </lineage>
</organism>
<reference evidence="3 5" key="1">
    <citation type="submission" date="2017-09" db="EMBL/GenBank/DDBJ databases">
        <authorList>
            <person name="Thomas P."/>
            <person name="Seyboldt C."/>
        </authorList>
    </citation>
    <scope>NUCLEOTIDE SEQUENCE [LARGE SCALE GENOMIC DNA]</scope>
    <source>
        <strain evidence="3 5">DSM 7534</strain>
    </source>
</reference>
<dbReference type="EMBL" id="CP023671">
    <property type="protein sequence ID" value="AYE34957.1"/>
    <property type="molecule type" value="Genomic_DNA"/>
</dbReference>
<dbReference type="InterPro" id="IPR000510">
    <property type="entry name" value="Nase/OxRdtase_comp1"/>
</dbReference>
<dbReference type="AlphaFoldDB" id="A0A9N7JNS2"/>
<dbReference type="PROSITE" id="PS00090">
    <property type="entry name" value="NITROGENASE_1_2"/>
    <property type="match status" value="1"/>
</dbReference>
<protein>
    <submittedName>
        <fullName evidence="4">Nitrogenase component 1</fullName>
    </submittedName>
    <submittedName>
        <fullName evidence="3">Oxalate:formate antiporter</fullName>
    </submittedName>
</protein>
<evidence type="ECO:0000313" key="3">
    <source>
        <dbReference type="EMBL" id="AYE34957.1"/>
    </source>
</evidence>
<dbReference type="SUPFAM" id="SSF53807">
    <property type="entry name" value="Helical backbone' metal receptor"/>
    <property type="match status" value="1"/>
</dbReference>
<evidence type="ECO:0000259" key="2">
    <source>
        <dbReference type="Pfam" id="PF00148"/>
    </source>
</evidence>
<dbReference type="PANTHER" id="PTHR42956">
    <property type="entry name" value="NITROGENASE IRON-MOLYBDENUM COFACTOR BIOSYNTHESIS PROTEIN NIFE"/>
    <property type="match status" value="1"/>
</dbReference>